<name>A0A6I4U5T2_9SPHN</name>
<reference evidence="3 4" key="1">
    <citation type="submission" date="2019-12" db="EMBL/GenBank/DDBJ databases">
        <title>Genomic-based taxomic classification of the family Erythrobacteraceae.</title>
        <authorList>
            <person name="Xu L."/>
        </authorList>
    </citation>
    <scope>NUCLEOTIDE SEQUENCE [LARGE SCALE GENOMIC DNA]</scope>
    <source>
        <strain evidence="3 4">LMG 29519</strain>
    </source>
</reference>
<gene>
    <name evidence="3" type="ORF">GRI68_06380</name>
</gene>
<dbReference type="PANTHER" id="PTHR43476:SF5">
    <property type="entry name" value="FAD-DEPENDENT MONOOXYGENASE"/>
    <property type="match status" value="1"/>
</dbReference>
<dbReference type="InterPro" id="IPR002938">
    <property type="entry name" value="FAD-bd"/>
</dbReference>
<evidence type="ECO:0000313" key="3">
    <source>
        <dbReference type="EMBL" id="MXP09801.1"/>
    </source>
</evidence>
<organism evidence="3 4">
    <name type="scientific">Alteriqipengyuania halimionae</name>
    <dbReference type="NCBI Taxonomy" id="1926630"/>
    <lineage>
        <taxon>Bacteria</taxon>
        <taxon>Pseudomonadati</taxon>
        <taxon>Pseudomonadota</taxon>
        <taxon>Alphaproteobacteria</taxon>
        <taxon>Sphingomonadales</taxon>
        <taxon>Erythrobacteraceae</taxon>
        <taxon>Alteriqipengyuania</taxon>
    </lineage>
</organism>
<dbReference type="GO" id="GO:0071949">
    <property type="term" value="F:FAD binding"/>
    <property type="evidence" value="ECO:0007669"/>
    <property type="project" value="InterPro"/>
</dbReference>
<proteinExistence type="predicted"/>
<evidence type="ECO:0000259" key="2">
    <source>
        <dbReference type="Pfam" id="PF01494"/>
    </source>
</evidence>
<dbReference type="AlphaFoldDB" id="A0A6I4U5T2"/>
<comment type="caution">
    <text evidence="3">The sequence shown here is derived from an EMBL/GenBank/DDBJ whole genome shotgun (WGS) entry which is preliminary data.</text>
</comment>
<keyword evidence="4" id="KW-1185">Reference proteome</keyword>
<dbReference type="InterPro" id="IPR036188">
    <property type="entry name" value="FAD/NAD-bd_sf"/>
</dbReference>
<dbReference type="PANTHER" id="PTHR43476">
    <property type="entry name" value="3-(3-HYDROXY-PHENYL)PROPIONATE/3-HYDROXYCINNAMIC ACID HYDROXYLASE"/>
    <property type="match status" value="1"/>
</dbReference>
<accession>A0A6I4U5T2</accession>
<evidence type="ECO:0000313" key="4">
    <source>
        <dbReference type="Proteomes" id="UP000429229"/>
    </source>
</evidence>
<dbReference type="PRINTS" id="PR00420">
    <property type="entry name" value="RNGMNOXGNASE"/>
</dbReference>
<sequence length="410" mass="44620">MLHERVDVLVTGGGPAGMMAGLLLARAGVRVTVIEKHADFLRDFRGDTVHPSTLALFEQLGFLDDVLKLERGHIEQVSLRVADSTLTLADFRHLSVPAPFIAMMPQWDLLDLLARRAAGYPGFELRMETEAVGVTTDADGRISGVELADGGRIEAKLTIAADGRRSILRDAAELPLETLGAPMDVLWFRLTKPDALDDGETFGSVAAGRMLILIDRGDYYQCAFLVPKGGSDAVRSDSLEMFRRGIVDLVPELEPSVSALESWDEVKTLEVSLDRLTRWHRPGLLAIGDAAHAMSPIGGVGINVAVQDAVAMANILAAPLARGDNADPLLENVQAARWRSVVRMQRMQKLAQDRVIEPVLERTAPIRRPAFPLRLLDAVPLLRRVPGRVIGMGFDPQRIESPDAFAGKAA</sequence>
<dbReference type="NCBIfam" id="NF004834">
    <property type="entry name" value="PRK06185.1-3"/>
    <property type="match status" value="1"/>
</dbReference>
<dbReference type="GO" id="GO:0016491">
    <property type="term" value="F:oxidoreductase activity"/>
    <property type="evidence" value="ECO:0007669"/>
    <property type="project" value="UniProtKB-KW"/>
</dbReference>
<dbReference type="InterPro" id="IPR050631">
    <property type="entry name" value="PheA/TfdB_FAD_monoxygenase"/>
</dbReference>
<evidence type="ECO:0000256" key="1">
    <source>
        <dbReference type="ARBA" id="ARBA00023002"/>
    </source>
</evidence>
<dbReference type="Pfam" id="PF01494">
    <property type="entry name" value="FAD_binding_3"/>
    <property type="match status" value="1"/>
</dbReference>
<keyword evidence="1" id="KW-0560">Oxidoreductase</keyword>
<dbReference type="Proteomes" id="UP000429229">
    <property type="component" value="Unassembled WGS sequence"/>
</dbReference>
<dbReference type="SUPFAM" id="SSF51905">
    <property type="entry name" value="FAD/NAD(P)-binding domain"/>
    <property type="match status" value="1"/>
</dbReference>
<protein>
    <submittedName>
        <fullName evidence="3">FAD-dependent oxidoreductase</fullName>
    </submittedName>
</protein>
<dbReference type="EMBL" id="WTYR01000001">
    <property type="protein sequence ID" value="MXP09801.1"/>
    <property type="molecule type" value="Genomic_DNA"/>
</dbReference>
<dbReference type="OrthoDB" id="9791689at2"/>
<dbReference type="Gene3D" id="3.50.50.60">
    <property type="entry name" value="FAD/NAD(P)-binding domain"/>
    <property type="match status" value="2"/>
</dbReference>
<feature type="domain" description="FAD-binding" evidence="2">
    <location>
        <begin position="5"/>
        <end position="339"/>
    </location>
</feature>